<evidence type="ECO:0000256" key="4">
    <source>
        <dbReference type="ARBA" id="ARBA00022777"/>
    </source>
</evidence>
<dbReference type="GO" id="GO:0043484">
    <property type="term" value="P:regulation of RNA splicing"/>
    <property type="evidence" value="ECO:0007669"/>
    <property type="project" value="TreeGrafter"/>
</dbReference>
<feature type="chain" id="PRO_5013897560" description="Protein kinase domain-containing protein" evidence="6">
    <location>
        <begin position="28"/>
        <end position="161"/>
    </location>
</feature>
<dbReference type="EMBL" id="KZ293644">
    <property type="protein sequence ID" value="PBL04308.1"/>
    <property type="molecule type" value="Genomic_DNA"/>
</dbReference>
<evidence type="ECO:0000256" key="1">
    <source>
        <dbReference type="ARBA" id="ARBA00022527"/>
    </source>
</evidence>
<dbReference type="PANTHER" id="PTHR45646:SF11">
    <property type="entry name" value="SERINE_THREONINE-PROTEIN KINASE DOA"/>
    <property type="match status" value="1"/>
</dbReference>
<protein>
    <recommendedName>
        <fullName evidence="7">Protein kinase domain-containing protein</fullName>
    </recommendedName>
</protein>
<evidence type="ECO:0000256" key="3">
    <source>
        <dbReference type="ARBA" id="ARBA00022741"/>
    </source>
</evidence>
<sequence>MSSRCSRSAASFLFLSLNASSCTYFEASPMHTATAGSCSVHADLKHDNIFFETTMSTEDIDQLLASNPSHRHPLEYSHGGLVNAVVSEFPIPTLQEAMQQILVVADFGSAQLIDTRSHEEISPLSLRPFEIIIDGSRDGKTDIWTFGCLSFEFITGGALFK</sequence>
<feature type="domain" description="Protein kinase" evidence="7">
    <location>
        <begin position="1"/>
        <end position="161"/>
    </location>
</feature>
<evidence type="ECO:0000313" key="9">
    <source>
        <dbReference type="Proteomes" id="UP000217790"/>
    </source>
</evidence>
<dbReference type="Gene3D" id="1.10.510.10">
    <property type="entry name" value="Transferase(Phosphotransferase) domain 1"/>
    <property type="match status" value="1"/>
</dbReference>
<dbReference type="InParanoid" id="A0A2H3EVE1"/>
<accession>A0A2H3EVE1</accession>
<evidence type="ECO:0000259" key="7">
    <source>
        <dbReference type="PROSITE" id="PS50011"/>
    </source>
</evidence>
<dbReference type="Proteomes" id="UP000217790">
    <property type="component" value="Unassembled WGS sequence"/>
</dbReference>
<feature type="signal peptide" evidence="6">
    <location>
        <begin position="1"/>
        <end position="27"/>
    </location>
</feature>
<dbReference type="InterPro" id="IPR000719">
    <property type="entry name" value="Prot_kinase_dom"/>
</dbReference>
<keyword evidence="9" id="KW-1185">Reference proteome</keyword>
<dbReference type="GO" id="GO:0004674">
    <property type="term" value="F:protein serine/threonine kinase activity"/>
    <property type="evidence" value="ECO:0007669"/>
    <property type="project" value="UniProtKB-KW"/>
</dbReference>
<keyword evidence="6" id="KW-0732">Signal</keyword>
<organism evidence="8 9">
    <name type="scientific">Armillaria gallica</name>
    <name type="common">Bulbous honey fungus</name>
    <name type="synonym">Armillaria bulbosa</name>
    <dbReference type="NCBI Taxonomy" id="47427"/>
    <lineage>
        <taxon>Eukaryota</taxon>
        <taxon>Fungi</taxon>
        <taxon>Dikarya</taxon>
        <taxon>Basidiomycota</taxon>
        <taxon>Agaricomycotina</taxon>
        <taxon>Agaricomycetes</taxon>
        <taxon>Agaricomycetidae</taxon>
        <taxon>Agaricales</taxon>
        <taxon>Marasmiineae</taxon>
        <taxon>Physalacriaceae</taxon>
        <taxon>Armillaria</taxon>
    </lineage>
</organism>
<evidence type="ECO:0000256" key="2">
    <source>
        <dbReference type="ARBA" id="ARBA00022679"/>
    </source>
</evidence>
<gene>
    <name evidence="8" type="ORF">ARMGADRAFT_49227</name>
</gene>
<evidence type="ECO:0000313" key="8">
    <source>
        <dbReference type="EMBL" id="PBL04308.1"/>
    </source>
</evidence>
<proteinExistence type="predicted"/>
<keyword evidence="2" id="KW-0808">Transferase</keyword>
<keyword evidence="5" id="KW-0067">ATP-binding</keyword>
<dbReference type="InterPro" id="IPR011009">
    <property type="entry name" value="Kinase-like_dom_sf"/>
</dbReference>
<evidence type="ECO:0000256" key="6">
    <source>
        <dbReference type="SAM" id="SignalP"/>
    </source>
</evidence>
<keyword evidence="1" id="KW-0723">Serine/threonine-protein kinase</keyword>
<keyword evidence="4" id="KW-0418">Kinase</keyword>
<dbReference type="InterPro" id="IPR051175">
    <property type="entry name" value="CLK_kinases"/>
</dbReference>
<name>A0A2H3EVE1_ARMGA</name>
<evidence type="ECO:0000256" key="5">
    <source>
        <dbReference type="ARBA" id="ARBA00022840"/>
    </source>
</evidence>
<dbReference type="OrthoDB" id="3013376at2759"/>
<dbReference type="GO" id="GO:0005634">
    <property type="term" value="C:nucleus"/>
    <property type="evidence" value="ECO:0007669"/>
    <property type="project" value="TreeGrafter"/>
</dbReference>
<keyword evidence="3" id="KW-0547">Nucleotide-binding</keyword>
<reference evidence="9" key="1">
    <citation type="journal article" date="2017" name="Nat. Ecol. Evol.">
        <title>Genome expansion and lineage-specific genetic innovations in the forest pathogenic fungi Armillaria.</title>
        <authorList>
            <person name="Sipos G."/>
            <person name="Prasanna A.N."/>
            <person name="Walter M.C."/>
            <person name="O'Connor E."/>
            <person name="Balint B."/>
            <person name="Krizsan K."/>
            <person name="Kiss B."/>
            <person name="Hess J."/>
            <person name="Varga T."/>
            <person name="Slot J."/>
            <person name="Riley R."/>
            <person name="Boka B."/>
            <person name="Rigling D."/>
            <person name="Barry K."/>
            <person name="Lee J."/>
            <person name="Mihaltcheva S."/>
            <person name="LaButti K."/>
            <person name="Lipzen A."/>
            <person name="Waldron R."/>
            <person name="Moloney N.M."/>
            <person name="Sperisen C."/>
            <person name="Kredics L."/>
            <person name="Vagvoelgyi C."/>
            <person name="Patrignani A."/>
            <person name="Fitzpatrick D."/>
            <person name="Nagy I."/>
            <person name="Doyle S."/>
            <person name="Anderson J.B."/>
            <person name="Grigoriev I.V."/>
            <person name="Gueldener U."/>
            <person name="Muensterkoetter M."/>
            <person name="Nagy L.G."/>
        </authorList>
    </citation>
    <scope>NUCLEOTIDE SEQUENCE [LARGE SCALE GENOMIC DNA]</scope>
    <source>
        <strain evidence="9">Ar21-2</strain>
    </source>
</reference>
<dbReference type="AlphaFoldDB" id="A0A2H3EVE1"/>
<dbReference type="GO" id="GO:0005524">
    <property type="term" value="F:ATP binding"/>
    <property type="evidence" value="ECO:0007669"/>
    <property type="project" value="UniProtKB-KW"/>
</dbReference>
<dbReference type="PROSITE" id="PS50011">
    <property type="entry name" value="PROTEIN_KINASE_DOM"/>
    <property type="match status" value="1"/>
</dbReference>
<dbReference type="STRING" id="47427.A0A2H3EVE1"/>
<dbReference type="SUPFAM" id="SSF56112">
    <property type="entry name" value="Protein kinase-like (PK-like)"/>
    <property type="match status" value="1"/>
</dbReference>
<dbReference type="PANTHER" id="PTHR45646">
    <property type="entry name" value="SERINE/THREONINE-PROTEIN KINASE DOA-RELATED"/>
    <property type="match status" value="1"/>
</dbReference>